<dbReference type="Pfam" id="PF00560">
    <property type="entry name" value="LRR_1"/>
    <property type="match status" value="1"/>
</dbReference>
<evidence type="ECO:0000256" key="1">
    <source>
        <dbReference type="ARBA" id="ARBA00004613"/>
    </source>
</evidence>
<sequence length="466" mass="48983">MAIHLKLPFTQRLLLLLSHVAAVVSDPASLQELSDAQHPIVGDLNPEQFPNERLYEAYLAIQHFKSTITSDPKNITATWTGHDICGEKTYLGFYCATPPGLAGKLTVTQVLLNGFGLRAPHLQGFIDQLPDIALFHAASNNFGGDIPQLSSLPYLYEFNIANYDMQPLQPSGSGGEATLGFLGGAGGGSGGKQGPPYCVKGYLNFTFHIRAGNATSGGLIPGIPNPRIPGLPEHPKFPGIPGATDAKALLLNYNNLSGQLPPNLGLSKVSYLAVANNKLTGPIPPSIEHLQDSLFEVLLLNNQLSGCLPRELGMLHKAAVIDAGMNQLTGPIPSSFSCLGSVEQLNLGGNRLYGPVSDALCKLAGPAGRLANLTLSGNYFTSVGPACAALIKDGVLDVKSNCIPGLANQRRPAECAAFQSQPKTCPAASTQQVACPAAAAAKGTAPPGERKARDYSSYVTYATLHE</sequence>
<evidence type="ECO:0000256" key="4">
    <source>
        <dbReference type="ARBA" id="ARBA00022737"/>
    </source>
</evidence>
<reference evidence="7" key="1">
    <citation type="journal article" date="2019" name="Nat. Commun.">
        <title>The genome of broomcorn millet.</title>
        <authorList>
            <person name="Zou C."/>
            <person name="Miki D."/>
            <person name="Li D."/>
            <person name="Tang Q."/>
            <person name="Xiao L."/>
            <person name="Rajput S."/>
            <person name="Deng P."/>
            <person name="Jia W."/>
            <person name="Huang R."/>
            <person name="Zhang M."/>
            <person name="Sun Y."/>
            <person name="Hu J."/>
            <person name="Fu X."/>
            <person name="Schnable P.S."/>
            <person name="Li F."/>
            <person name="Zhang H."/>
            <person name="Feng B."/>
            <person name="Zhu X."/>
            <person name="Liu R."/>
            <person name="Schnable J.C."/>
            <person name="Zhu J.-K."/>
            <person name="Zhang H."/>
        </authorList>
    </citation>
    <scope>NUCLEOTIDE SEQUENCE [LARGE SCALE GENOMIC DNA]</scope>
</reference>
<dbReference type="InterPro" id="IPR051582">
    <property type="entry name" value="LRR_extensin-like_regulator"/>
</dbReference>
<comment type="caution">
    <text evidence="6">The sequence shown here is derived from an EMBL/GenBank/DDBJ whole genome shotgun (WGS) entry which is preliminary data.</text>
</comment>
<dbReference type="STRING" id="4540.A0A3L6QE84"/>
<evidence type="ECO:0000256" key="2">
    <source>
        <dbReference type="ARBA" id="ARBA00022525"/>
    </source>
</evidence>
<dbReference type="InterPro" id="IPR032675">
    <property type="entry name" value="LRR_dom_sf"/>
</dbReference>
<evidence type="ECO:0000256" key="5">
    <source>
        <dbReference type="SAM" id="SignalP"/>
    </source>
</evidence>
<dbReference type="EMBL" id="PQIB02000012">
    <property type="protein sequence ID" value="RLM78005.1"/>
    <property type="molecule type" value="Genomic_DNA"/>
</dbReference>
<name>A0A3L6QE84_PANMI</name>
<keyword evidence="4" id="KW-0677">Repeat</keyword>
<gene>
    <name evidence="6" type="ORF">C2845_PM12G20500</name>
</gene>
<dbReference type="OrthoDB" id="663473at2759"/>
<keyword evidence="7" id="KW-1185">Reference proteome</keyword>
<accession>A0A3L6QE84</accession>
<dbReference type="SUPFAM" id="SSF52058">
    <property type="entry name" value="L domain-like"/>
    <property type="match status" value="1"/>
</dbReference>
<keyword evidence="2" id="KW-0964">Secreted</keyword>
<dbReference type="Gene3D" id="3.80.10.10">
    <property type="entry name" value="Ribonuclease Inhibitor"/>
    <property type="match status" value="1"/>
</dbReference>
<dbReference type="InterPro" id="IPR001611">
    <property type="entry name" value="Leu-rich_rpt"/>
</dbReference>
<feature type="chain" id="PRO_5018152058" evidence="5">
    <location>
        <begin position="26"/>
        <end position="466"/>
    </location>
</feature>
<proteinExistence type="predicted"/>
<feature type="signal peptide" evidence="5">
    <location>
        <begin position="1"/>
        <end position="25"/>
    </location>
</feature>
<dbReference type="PANTHER" id="PTHR32093">
    <property type="entry name" value="LEUCINE-RICH REPEAT EXTENSIN-LIKE PROTEIN 3-RELATED"/>
    <property type="match status" value="1"/>
</dbReference>
<dbReference type="Proteomes" id="UP000275267">
    <property type="component" value="Unassembled WGS sequence"/>
</dbReference>
<keyword evidence="3 5" id="KW-0732">Signal</keyword>
<evidence type="ECO:0000256" key="3">
    <source>
        <dbReference type="ARBA" id="ARBA00022729"/>
    </source>
</evidence>
<dbReference type="PANTHER" id="PTHR32093:SF159">
    <property type="entry name" value="OS02G0616100 PROTEIN"/>
    <property type="match status" value="1"/>
</dbReference>
<organism evidence="6 7">
    <name type="scientific">Panicum miliaceum</name>
    <name type="common">Proso millet</name>
    <name type="synonym">Broomcorn millet</name>
    <dbReference type="NCBI Taxonomy" id="4540"/>
    <lineage>
        <taxon>Eukaryota</taxon>
        <taxon>Viridiplantae</taxon>
        <taxon>Streptophyta</taxon>
        <taxon>Embryophyta</taxon>
        <taxon>Tracheophyta</taxon>
        <taxon>Spermatophyta</taxon>
        <taxon>Magnoliopsida</taxon>
        <taxon>Liliopsida</taxon>
        <taxon>Poales</taxon>
        <taxon>Poaceae</taxon>
        <taxon>PACMAD clade</taxon>
        <taxon>Panicoideae</taxon>
        <taxon>Panicodae</taxon>
        <taxon>Paniceae</taxon>
        <taxon>Panicinae</taxon>
        <taxon>Panicum</taxon>
        <taxon>Panicum sect. Panicum</taxon>
    </lineage>
</organism>
<dbReference type="GO" id="GO:0005576">
    <property type="term" value="C:extracellular region"/>
    <property type="evidence" value="ECO:0007669"/>
    <property type="project" value="UniProtKB-SubCell"/>
</dbReference>
<dbReference type="AlphaFoldDB" id="A0A3L6QE84"/>
<protein>
    <submittedName>
        <fullName evidence="6">Leucine-rich repeat (LRR) family protein</fullName>
    </submittedName>
</protein>
<evidence type="ECO:0000313" key="7">
    <source>
        <dbReference type="Proteomes" id="UP000275267"/>
    </source>
</evidence>
<evidence type="ECO:0000313" key="6">
    <source>
        <dbReference type="EMBL" id="RLM78005.1"/>
    </source>
</evidence>
<comment type="subcellular location">
    <subcellularLocation>
        <location evidence="1">Secreted</location>
    </subcellularLocation>
</comment>